<reference evidence="1" key="1">
    <citation type="submission" date="2023-06" db="EMBL/GenBank/DDBJ databases">
        <authorList>
            <person name="Kurt Z."/>
        </authorList>
    </citation>
    <scope>NUCLEOTIDE SEQUENCE</scope>
</reference>
<dbReference type="EMBL" id="CATOUU010000703">
    <property type="protein sequence ID" value="CAI9942578.1"/>
    <property type="molecule type" value="Genomic_DNA"/>
</dbReference>
<organism evidence="1">
    <name type="scientific">Hexamita inflata</name>
    <dbReference type="NCBI Taxonomy" id="28002"/>
    <lineage>
        <taxon>Eukaryota</taxon>
        <taxon>Metamonada</taxon>
        <taxon>Diplomonadida</taxon>
        <taxon>Hexamitidae</taxon>
        <taxon>Hexamitinae</taxon>
        <taxon>Hexamita</taxon>
    </lineage>
</organism>
<dbReference type="Proteomes" id="UP001642409">
    <property type="component" value="Unassembled WGS sequence"/>
</dbReference>
<sequence>MTNNNSKTTEDYHSKVNVVFSRKFKLIMNQVSANEYAWKMFVKINEMQISNLNSELLDKIIDQIGQLFTLDTKNQKVDEIYIYFIQQQEQIQIFESVFNQFQQFLLQYNIFKTSQVISLKTQNISENEKQDIINKLSPSDMQYYMMETKQIPTFQNLMIQQEGNNLILFQKILSELENTRVSEVLDQYYKYCSTIDTNDICIFNLVNDPAFLNLKIKQENSLMLSQILQTSSVNLPIQKNTLQDIITKLQELNHTHRNNEQESLLNIFQSNLNYFTRLIPSLQKFTSGALKKLYQQYCIPIQLADSSIQLLLNDPLKLKDQIEKQSGNEYQLIIKDMPLRNYLSQYSILHKIQSNLNELQLFYENHNKDHYFNLFESVTQNQLLEEQYQSFDASMKKGLSQLKELYKEKYYWSQPYLCRLLLDFKFDFEKVNNQININDSEKTITVGTDSFREIFLRKSYFVDKTMLISYLLSAQKAKAFAFIYFRRTGKTTNLSTVVGPRIAFLNQEED</sequence>
<protein>
    <submittedName>
        <fullName evidence="2">Hypothetical_protein</fullName>
    </submittedName>
</protein>
<keyword evidence="3" id="KW-1185">Reference proteome</keyword>
<comment type="caution">
    <text evidence="1">The sequence shown here is derived from an EMBL/GenBank/DDBJ whole genome shotgun (WGS) entry which is preliminary data.</text>
</comment>
<proteinExistence type="predicted"/>
<dbReference type="AlphaFoldDB" id="A0AA86PPT7"/>
<gene>
    <name evidence="2" type="ORF">HINF_LOCUS23949</name>
    <name evidence="1" type="ORF">HINF_LOCUS30223</name>
</gene>
<evidence type="ECO:0000313" key="2">
    <source>
        <dbReference type="EMBL" id="CAL6013774.1"/>
    </source>
</evidence>
<name>A0AA86PPT7_9EUKA</name>
<reference evidence="2 3" key="2">
    <citation type="submission" date="2024-07" db="EMBL/GenBank/DDBJ databases">
        <authorList>
            <person name="Akdeniz Z."/>
        </authorList>
    </citation>
    <scope>NUCLEOTIDE SEQUENCE [LARGE SCALE GENOMIC DNA]</scope>
</reference>
<accession>A0AA86PPT7</accession>
<evidence type="ECO:0000313" key="1">
    <source>
        <dbReference type="EMBL" id="CAI9942578.1"/>
    </source>
</evidence>
<evidence type="ECO:0000313" key="3">
    <source>
        <dbReference type="Proteomes" id="UP001642409"/>
    </source>
</evidence>
<dbReference type="EMBL" id="CAXDID020000069">
    <property type="protein sequence ID" value="CAL6013774.1"/>
    <property type="molecule type" value="Genomic_DNA"/>
</dbReference>